<dbReference type="Pfam" id="PF02915">
    <property type="entry name" value="Rubrerythrin"/>
    <property type="match status" value="1"/>
</dbReference>
<dbReference type="GO" id="GO:0016491">
    <property type="term" value="F:oxidoreductase activity"/>
    <property type="evidence" value="ECO:0007669"/>
    <property type="project" value="InterPro"/>
</dbReference>
<dbReference type="PANTHER" id="PTHR33531">
    <property type="entry name" value="RUBRERYTHRIN SUBFAMILY"/>
    <property type="match status" value="1"/>
</dbReference>
<dbReference type="STRING" id="39480.EUAN_22840"/>
<proteinExistence type="predicted"/>
<dbReference type="PANTHER" id="PTHR33531:SF10">
    <property type="entry name" value="BLR7895 PROTEIN"/>
    <property type="match status" value="1"/>
</dbReference>
<dbReference type="InterPro" id="IPR012347">
    <property type="entry name" value="Ferritin-like"/>
</dbReference>
<dbReference type="OrthoDB" id="9808511at2"/>
<dbReference type="Proteomes" id="UP000180254">
    <property type="component" value="Unassembled WGS sequence"/>
</dbReference>
<accession>A0A1S1V3Q3</accession>
<dbReference type="InterPro" id="IPR003251">
    <property type="entry name" value="Rr_diiron-bd_dom"/>
</dbReference>
<comment type="caution">
    <text evidence="2">The sequence shown here is derived from an EMBL/GenBank/DDBJ whole genome shotgun (WGS) entry which is preliminary data.</text>
</comment>
<gene>
    <name evidence="2" type="ORF">EUAN_22840</name>
</gene>
<dbReference type="Gene3D" id="1.20.1260.10">
    <property type="match status" value="1"/>
</dbReference>
<keyword evidence="3" id="KW-1185">Reference proteome</keyword>
<dbReference type="EMBL" id="MKIE01000015">
    <property type="protein sequence ID" value="OHW61341.1"/>
    <property type="molecule type" value="Genomic_DNA"/>
</dbReference>
<dbReference type="RefSeq" id="WP_071064549.1">
    <property type="nucleotide sequence ID" value="NZ_MKIE01000015.1"/>
</dbReference>
<protein>
    <submittedName>
        <fullName evidence="2">Putative trifunctional 2-polyprenylphenol hydroxylase domain-containing protein</fullName>
    </submittedName>
</protein>
<evidence type="ECO:0000259" key="1">
    <source>
        <dbReference type="Pfam" id="PF02915"/>
    </source>
</evidence>
<dbReference type="GO" id="GO:0046872">
    <property type="term" value="F:metal ion binding"/>
    <property type="evidence" value="ECO:0007669"/>
    <property type="project" value="InterPro"/>
</dbReference>
<evidence type="ECO:0000313" key="3">
    <source>
        <dbReference type="Proteomes" id="UP000180254"/>
    </source>
</evidence>
<sequence>MSSKNQKYVQIMKYAMQMELDGHNFFKEKSKVFKSPITKELFERFAEVEMDHYEYIKKQLERYLETDEFQLDDEFLNRKETSIFEAREKADHIDTTVIESDVPDLTVLRMAYLIEKDFAEFYRHSAESSENPEIKKLFETLAKWEDAHEEIFKSEYERKREEYINLPWGG</sequence>
<dbReference type="InterPro" id="IPR009078">
    <property type="entry name" value="Ferritin-like_SF"/>
</dbReference>
<evidence type="ECO:0000313" key="2">
    <source>
        <dbReference type="EMBL" id="OHW61341.1"/>
    </source>
</evidence>
<name>A0A1S1V3Q3_9FIRM</name>
<dbReference type="CDD" id="cd01045">
    <property type="entry name" value="Ferritin_like_AB"/>
    <property type="match status" value="1"/>
</dbReference>
<dbReference type="SUPFAM" id="SSF47240">
    <property type="entry name" value="Ferritin-like"/>
    <property type="match status" value="1"/>
</dbReference>
<reference evidence="2 3" key="1">
    <citation type="submission" date="2016-09" db="EMBL/GenBank/DDBJ databases">
        <title>Genome sequence of Eubacterium angustum.</title>
        <authorList>
            <person name="Poehlein A."/>
            <person name="Daniel R."/>
        </authorList>
    </citation>
    <scope>NUCLEOTIDE SEQUENCE [LARGE SCALE GENOMIC DNA]</scope>
    <source>
        <strain evidence="2 3">DSM 1989</strain>
    </source>
</reference>
<dbReference type="AlphaFoldDB" id="A0A1S1V3Q3"/>
<organism evidence="2 3">
    <name type="scientific">Andreesenia angusta</name>
    <dbReference type="NCBI Taxonomy" id="39480"/>
    <lineage>
        <taxon>Bacteria</taxon>
        <taxon>Bacillati</taxon>
        <taxon>Bacillota</taxon>
        <taxon>Tissierellia</taxon>
        <taxon>Tissierellales</taxon>
        <taxon>Gottschalkiaceae</taxon>
        <taxon>Andreesenia</taxon>
    </lineage>
</organism>
<feature type="domain" description="Rubrerythrin diiron-binding" evidence="1">
    <location>
        <begin position="11"/>
        <end position="155"/>
    </location>
</feature>